<dbReference type="SUPFAM" id="SSF52980">
    <property type="entry name" value="Restriction endonuclease-like"/>
    <property type="match status" value="1"/>
</dbReference>
<dbReference type="Proteomes" id="UP000198707">
    <property type="component" value="Unassembled WGS sequence"/>
</dbReference>
<proteinExistence type="predicted"/>
<name>A0A1H7DPL1_9ACTN</name>
<dbReference type="AlphaFoldDB" id="A0A1H7DPL1"/>
<gene>
    <name evidence="1" type="ORF">SAMN05443287_113116</name>
</gene>
<dbReference type="InterPro" id="IPR011335">
    <property type="entry name" value="Restrct_endonuc-II-like"/>
</dbReference>
<sequence>MDLYAQAAALPWQIPMGLPPKQFSQLRDAGLSAGAIRWRASRTTRLHRVHRGYYVSGPDEPGLLSRARCALRAASPLVVLGFQSAAQLHGFGVAQSQTVHLLVPATTPFPQRRGVTAHQSVLPLDHVIRLLGLPCAPPARCAVDLARTLPRRQALPVLDAALFAGAVDSADLLAEVARHDGLRGVRQARELVPLADGRAECRQETLLRLILHDAGITDFVPQFPVQQAGRLRYRLDLGDPHHLIAVEYDGSSHLDAHRLRRDRSRHNWLQRQGWLVHYATAADLYDPSSIIEALLAARRSRANRRRRRSSHGDTP</sequence>
<dbReference type="EMBL" id="FNYV01000013">
    <property type="protein sequence ID" value="SEK00195.1"/>
    <property type="molecule type" value="Genomic_DNA"/>
</dbReference>
<dbReference type="RefSeq" id="WP_232521551.1">
    <property type="nucleotide sequence ID" value="NZ_BOPI01000012.1"/>
</dbReference>
<dbReference type="STRING" id="1144548.SAMN05443287_113116"/>
<protein>
    <submittedName>
        <fullName evidence="1">Transcriptional regulator, AbiEi antitoxin, Type IV TA system</fullName>
    </submittedName>
</protein>
<accession>A0A1H7DPL1</accession>
<evidence type="ECO:0000313" key="2">
    <source>
        <dbReference type="Proteomes" id="UP000198707"/>
    </source>
</evidence>
<reference evidence="2" key="1">
    <citation type="submission" date="2016-10" db="EMBL/GenBank/DDBJ databases">
        <authorList>
            <person name="Varghese N."/>
            <person name="Submissions S."/>
        </authorList>
    </citation>
    <scope>NUCLEOTIDE SEQUENCE [LARGE SCALE GENOMIC DNA]</scope>
    <source>
        <strain evidence="2">CGMCC 4.7038</strain>
    </source>
</reference>
<keyword evidence="2" id="KW-1185">Reference proteome</keyword>
<organism evidence="1 2">
    <name type="scientific">Micromonospora phaseoli</name>
    <dbReference type="NCBI Taxonomy" id="1144548"/>
    <lineage>
        <taxon>Bacteria</taxon>
        <taxon>Bacillati</taxon>
        <taxon>Actinomycetota</taxon>
        <taxon>Actinomycetes</taxon>
        <taxon>Micromonosporales</taxon>
        <taxon>Micromonosporaceae</taxon>
        <taxon>Micromonospora</taxon>
    </lineage>
</organism>
<dbReference type="Gene3D" id="3.40.960.10">
    <property type="entry name" value="VSR Endonuclease"/>
    <property type="match status" value="1"/>
</dbReference>
<evidence type="ECO:0000313" key="1">
    <source>
        <dbReference type="EMBL" id="SEK00195.1"/>
    </source>
</evidence>